<dbReference type="Proteomes" id="UP000683925">
    <property type="component" value="Unassembled WGS sequence"/>
</dbReference>
<evidence type="ECO:0000313" key="4">
    <source>
        <dbReference type="Proteomes" id="UP000683925"/>
    </source>
</evidence>
<reference evidence="3" key="1">
    <citation type="submission" date="2021-01" db="EMBL/GenBank/DDBJ databases">
        <authorList>
            <consortium name="Genoscope - CEA"/>
            <person name="William W."/>
        </authorList>
    </citation>
    <scope>NUCLEOTIDE SEQUENCE</scope>
</reference>
<gene>
    <name evidence="3" type="ORF">POCTA_138.1.T1760011</name>
</gene>
<dbReference type="SMART" id="SM00584">
    <property type="entry name" value="TLDc"/>
    <property type="match status" value="1"/>
</dbReference>
<proteinExistence type="predicted"/>
<evidence type="ECO:0000313" key="3">
    <source>
        <dbReference type="EMBL" id="CAD8214393.1"/>
    </source>
</evidence>
<dbReference type="OrthoDB" id="5953547at2759"/>
<dbReference type="AlphaFoldDB" id="A0A8S1YL41"/>
<accession>A0A8S1YL41</accession>
<evidence type="ECO:0000259" key="2">
    <source>
        <dbReference type="PROSITE" id="PS51886"/>
    </source>
</evidence>
<dbReference type="PROSITE" id="PS51886">
    <property type="entry name" value="TLDC"/>
    <property type="match status" value="1"/>
</dbReference>
<comment type="caution">
    <text evidence="3">The sequence shown here is derived from an EMBL/GenBank/DDBJ whole genome shotgun (WGS) entry which is preliminary data.</text>
</comment>
<feature type="coiled-coil region" evidence="1">
    <location>
        <begin position="490"/>
        <end position="606"/>
    </location>
</feature>
<protein>
    <recommendedName>
        <fullName evidence="2">TLDc domain-containing protein</fullName>
    </recommendedName>
</protein>
<dbReference type="InterPro" id="IPR006571">
    <property type="entry name" value="TLDc_dom"/>
</dbReference>
<dbReference type="EMBL" id="CAJJDP010000180">
    <property type="protein sequence ID" value="CAD8214393.1"/>
    <property type="molecule type" value="Genomic_DNA"/>
</dbReference>
<feature type="domain" description="TLDc" evidence="2">
    <location>
        <begin position="617"/>
        <end position="789"/>
    </location>
</feature>
<keyword evidence="4" id="KW-1185">Reference proteome</keyword>
<dbReference type="Pfam" id="PF07534">
    <property type="entry name" value="TLD"/>
    <property type="match status" value="1"/>
</dbReference>
<sequence length="791" mass="93232">MNIISQIQPQKPEIEEMVCQIHKREIVAVDLDLKEKGNFQYLCCICLVEKMNNSKISTIEQTKERIQSLKTQRQENKPKQIQVRLDHFKIILDQIMEFKCSFDNGLEKIYSQIKAQIFTIQKEKQCLLDNFQIQDKFQEDVKSLSEFLSTENQENQLEFQQDSQFIDEIAKQFDLLLNGSAYFQTIDTFKEAKQKINAINENNQIELKSLQNQNNQKTPSLNKLCPTHNKEIIMIDIDSENKKIEDRFVCVDCISDHPNCQYRTIEKINQQWNHAKKQQDRIFSELKIKSEKIITEFSLPISKTVEFNKFKQISLQQVSNDELLSNINQMILNDKENLIQDSQIDYLKSKDALFQKEIESRLEHLKQHDQLDIQVSINIMQDLQNDNQIQGIVQLQQEIQESSKANQGLLIFKQDLDELVNSSKYIYSQKSVLNESIQKLQEHLTKIQTFCSKIQQTSDNLPLTNLQKYTNDYKNKIENDFKQVMKLCEIEKLENNFQTLQKDYEKLQLERNQYLESIENDYKLKILMQNSNIEELEVLVKNNESKLKMKEEEEQQLSQKLNEQITNNANLQLTLNNLQAMHENEIQSLNDKIAQSNDNINKIQNQLDLRIKDIKPTLLKDDFWIQTFYDLQEKSKKMIKSSTLIFQGTKNGLNGQSFWKEVNNKDNLLMIFQSKSDYIFGAYSPCKWVSNLNNFVQDDTLSSFIFSQTHNQVYPLKQDRKQYAIYCYSGYGPTFGGGHDFYIDVNFSDGYCKLGHSYQFDQYKNLSEDPHLYGQNKPEIKECEIYQIQFI</sequence>
<dbReference type="OMA" id="HENEIQS"/>
<keyword evidence="1" id="KW-0175">Coiled coil</keyword>
<name>A0A8S1YL41_PAROT</name>
<organism evidence="3 4">
    <name type="scientific">Paramecium octaurelia</name>
    <dbReference type="NCBI Taxonomy" id="43137"/>
    <lineage>
        <taxon>Eukaryota</taxon>
        <taxon>Sar</taxon>
        <taxon>Alveolata</taxon>
        <taxon>Ciliophora</taxon>
        <taxon>Intramacronucleata</taxon>
        <taxon>Oligohymenophorea</taxon>
        <taxon>Peniculida</taxon>
        <taxon>Parameciidae</taxon>
        <taxon>Paramecium</taxon>
    </lineage>
</organism>
<evidence type="ECO:0000256" key="1">
    <source>
        <dbReference type="SAM" id="Coils"/>
    </source>
</evidence>